<dbReference type="InterPro" id="IPR035587">
    <property type="entry name" value="DUS-like_FMN-bd"/>
</dbReference>
<keyword evidence="1" id="KW-0521">NADP</keyword>
<sequence>MAPMVAASDYPFRYLLRKYDVDLTFTQMLHCKNYINDETFRLSHLDLWEAGAKYPDLLRSQLSCLGDFPPPMGPQEGDCASPLIVQLAGNQPDLLVQQALMILEHTDGKVTGFDLNLGCPQQIAKKKGSYGAFLMERDLDLVCNILSSLRDSVPETTTVSAKIRLPTDDETLCYRIPKLVNTGINFLTIHGRTLVENKTKVGAAHVDRIKLAIDKAHEVNPNLPVIANGGMETYEDIQEVMWKTGASAAMSSEALLETPNVFSPKSSGLSPRERLTQQISFATEYLDICKNVAPPLPGVLGNGGSFKIVRGHLFKFLYRYLNEHTDLRDRLGGDQKLQTLGEASNLVDELAERCLKLSDDELLRCASSAPESSWYRRHRKGNRRVHQKEVRVDSSLVPSGSEEETIESRKQEIRDRISQMKERKAAREASAANRFVA</sequence>
<evidence type="ECO:0000256" key="3">
    <source>
        <dbReference type="SAM" id="MobiDB-lite"/>
    </source>
</evidence>
<protein>
    <recommendedName>
        <fullName evidence="4">DUS-like FMN-binding domain-containing protein</fullName>
    </recommendedName>
</protein>
<proteinExistence type="predicted"/>
<dbReference type="Pfam" id="PF01207">
    <property type="entry name" value="Dus"/>
    <property type="match status" value="1"/>
</dbReference>
<dbReference type="PANTHER" id="PTHR11082">
    <property type="entry name" value="TRNA-DIHYDROURIDINE SYNTHASE"/>
    <property type="match status" value="1"/>
</dbReference>
<evidence type="ECO:0000256" key="1">
    <source>
        <dbReference type="ARBA" id="ARBA00022857"/>
    </source>
</evidence>
<feature type="compositionally biased region" description="Low complexity" evidence="3">
    <location>
        <begin position="428"/>
        <end position="437"/>
    </location>
</feature>
<dbReference type="Gene3D" id="3.20.20.70">
    <property type="entry name" value="Aldolase class I"/>
    <property type="match status" value="1"/>
</dbReference>
<feature type="domain" description="DUS-like FMN-binding" evidence="4">
    <location>
        <begin position="1"/>
        <end position="331"/>
    </location>
</feature>
<keyword evidence="2" id="KW-0520">NAD</keyword>
<feature type="compositionally biased region" description="Basic and acidic residues" evidence="3">
    <location>
        <begin position="406"/>
        <end position="427"/>
    </location>
</feature>
<gene>
    <name evidence="5" type="ORF">CYCCA115_LOCUS17201</name>
</gene>
<dbReference type="PANTHER" id="PTHR11082:SF5">
    <property type="entry name" value="TRNA-DIHYDROURIDINE(16_17) SYNTHASE [NAD(P)(+)]-LIKE"/>
    <property type="match status" value="1"/>
</dbReference>
<evidence type="ECO:0000313" key="6">
    <source>
        <dbReference type="Proteomes" id="UP001295423"/>
    </source>
</evidence>
<evidence type="ECO:0000256" key="2">
    <source>
        <dbReference type="ARBA" id="ARBA00023027"/>
    </source>
</evidence>
<comment type="caution">
    <text evidence="5">The sequence shown here is derived from an EMBL/GenBank/DDBJ whole genome shotgun (WGS) entry which is preliminary data.</text>
</comment>
<dbReference type="SUPFAM" id="SSF51395">
    <property type="entry name" value="FMN-linked oxidoreductases"/>
    <property type="match status" value="1"/>
</dbReference>
<evidence type="ECO:0000313" key="5">
    <source>
        <dbReference type="EMBL" id="CAJ1958488.1"/>
    </source>
</evidence>
<organism evidence="5 6">
    <name type="scientific">Cylindrotheca closterium</name>
    <dbReference type="NCBI Taxonomy" id="2856"/>
    <lineage>
        <taxon>Eukaryota</taxon>
        <taxon>Sar</taxon>
        <taxon>Stramenopiles</taxon>
        <taxon>Ochrophyta</taxon>
        <taxon>Bacillariophyta</taxon>
        <taxon>Bacillariophyceae</taxon>
        <taxon>Bacillariophycidae</taxon>
        <taxon>Bacillariales</taxon>
        <taxon>Bacillariaceae</taxon>
        <taxon>Cylindrotheca</taxon>
    </lineage>
</organism>
<name>A0AAD2G319_9STRA</name>
<dbReference type="InterPro" id="IPR013785">
    <property type="entry name" value="Aldolase_TIM"/>
</dbReference>
<reference evidence="5" key="1">
    <citation type="submission" date="2023-08" db="EMBL/GenBank/DDBJ databases">
        <authorList>
            <person name="Audoor S."/>
            <person name="Bilcke G."/>
        </authorList>
    </citation>
    <scope>NUCLEOTIDE SEQUENCE</scope>
</reference>
<dbReference type="CDD" id="cd02801">
    <property type="entry name" value="DUS_like_FMN"/>
    <property type="match status" value="1"/>
</dbReference>
<evidence type="ECO:0000259" key="4">
    <source>
        <dbReference type="Pfam" id="PF01207"/>
    </source>
</evidence>
<accession>A0AAD2G319</accession>
<dbReference type="AlphaFoldDB" id="A0AAD2G319"/>
<dbReference type="Proteomes" id="UP001295423">
    <property type="component" value="Unassembled WGS sequence"/>
</dbReference>
<dbReference type="GO" id="GO:0017150">
    <property type="term" value="F:tRNA dihydrouridine synthase activity"/>
    <property type="evidence" value="ECO:0007669"/>
    <property type="project" value="TreeGrafter"/>
</dbReference>
<feature type="region of interest" description="Disordered" evidence="3">
    <location>
        <begin position="385"/>
        <end position="437"/>
    </location>
</feature>
<keyword evidence="6" id="KW-1185">Reference proteome</keyword>
<dbReference type="EMBL" id="CAKOGP040001980">
    <property type="protein sequence ID" value="CAJ1958488.1"/>
    <property type="molecule type" value="Genomic_DNA"/>
</dbReference>